<dbReference type="Pfam" id="PF01471">
    <property type="entry name" value="PG_binding_1"/>
    <property type="match status" value="1"/>
</dbReference>
<dbReference type="Gene3D" id="1.10.8.350">
    <property type="entry name" value="Bacterial muramidase"/>
    <property type="match status" value="1"/>
</dbReference>
<dbReference type="SUPFAM" id="SSF53955">
    <property type="entry name" value="Lysozyme-like"/>
    <property type="match status" value="1"/>
</dbReference>
<dbReference type="GO" id="GO:0009253">
    <property type="term" value="P:peptidoglycan catabolic process"/>
    <property type="evidence" value="ECO:0007669"/>
    <property type="project" value="TreeGrafter"/>
</dbReference>
<dbReference type="Gene3D" id="1.10.101.10">
    <property type="entry name" value="PGBD-like superfamily/PGBD"/>
    <property type="match status" value="1"/>
</dbReference>
<dbReference type="InterPro" id="IPR023346">
    <property type="entry name" value="Lysozyme-like_dom_sf"/>
</dbReference>
<dbReference type="GO" id="GO:0008933">
    <property type="term" value="F:peptidoglycan lytic transglycosylase activity"/>
    <property type="evidence" value="ECO:0007669"/>
    <property type="project" value="TreeGrafter"/>
</dbReference>
<dbReference type="InterPro" id="IPR002477">
    <property type="entry name" value="Peptidoglycan-bd-like"/>
</dbReference>
<dbReference type="InterPro" id="IPR011970">
    <property type="entry name" value="MltB_2"/>
</dbReference>
<organism evidence="3 4">
    <name type="scientific">Candidatus Raskinella chloraquaticus</name>
    <dbReference type="NCBI Taxonomy" id="1951219"/>
    <lineage>
        <taxon>Bacteria</taxon>
        <taxon>Pseudomonadati</taxon>
        <taxon>Pseudomonadota</taxon>
        <taxon>Alphaproteobacteria</taxon>
        <taxon>Hyphomicrobiales</taxon>
        <taxon>Phreatobacteraceae</taxon>
        <taxon>Candidatus Raskinella</taxon>
    </lineage>
</organism>
<dbReference type="NCBIfam" id="TIGR02283">
    <property type="entry name" value="MltB_2"/>
    <property type="match status" value="1"/>
</dbReference>
<evidence type="ECO:0000259" key="2">
    <source>
        <dbReference type="Pfam" id="PF13406"/>
    </source>
</evidence>
<evidence type="ECO:0000313" key="4">
    <source>
        <dbReference type="Proteomes" id="UP000192872"/>
    </source>
</evidence>
<evidence type="ECO:0008006" key="5">
    <source>
        <dbReference type="Google" id="ProtNLM"/>
    </source>
</evidence>
<dbReference type="InterPro" id="IPR036365">
    <property type="entry name" value="PGBD-like_sf"/>
</dbReference>
<proteinExistence type="predicted"/>
<dbReference type="EMBL" id="LWDL01000029">
    <property type="protein sequence ID" value="OQW49967.1"/>
    <property type="molecule type" value="Genomic_DNA"/>
</dbReference>
<name>A0A1W9HRU4_9HYPH</name>
<dbReference type="Pfam" id="PF13406">
    <property type="entry name" value="SLT_2"/>
    <property type="match status" value="1"/>
</dbReference>
<accession>A0A1W9HRU4</accession>
<dbReference type="AlphaFoldDB" id="A0A1W9HRU4"/>
<gene>
    <name evidence="3" type="ORF">A4S15_13845</name>
</gene>
<evidence type="ECO:0000259" key="1">
    <source>
        <dbReference type="Pfam" id="PF01471"/>
    </source>
</evidence>
<dbReference type="PANTHER" id="PTHR30163">
    <property type="entry name" value="MEMBRANE-BOUND LYTIC MUREIN TRANSGLYCOSYLASE B"/>
    <property type="match status" value="1"/>
</dbReference>
<feature type="domain" description="Peptidoglycan binding-like" evidence="1">
    <location>
        <begin position="361"/>
        <end position="414"/>
    </location>
</feature>
<dbReference type="InterPro" id="IPR043426">
    <property type="entry name" value="MltB-like"/>
</dbReference>
<dbReference type="STRING" id="1827387.A4S15_13845"/>
<comment type="caution">
    <text evidence="3">The sequence shown here is derived from an EMBL/GenBank/DDBJ whole genome shotgun (WGS) entry which is preliminary data.</text>
</comment>
<reference evidence="3 4" key="1">
    <citation type="journal article" date="2017" name="Water Res.">
        <title>Comammox in drinking water systems.</title>
        <authorList>
            <person name="Wang Y."/>
            <person name="Ma L."/>
            <person name="Mao Y."/>
            <person name="Jiang X."/>
            <person name="Xia Y."/>
            <person name="Yu K."/>
            <person name="Li B."/>
            <person name="Zhang T."/>
        </authorList>
    </citation>
    <scope>NUCLEOTIDE SEQUENCE [LARGE SCALE GENOMIC DNA]</scope>
    <source>
        <strain evidence="3">SG_bin8</strain>
    </source>
</reference>
<dbReference type="InterPro" id="IPR036366">
    <property type="entry name" value="PGBDSf"/>
</dbReference>
<dbReference type="PANTHER" id="PTHR30163:SF8">
    <property type="entry name" value="LYTIC MUREIN TRANSGLYCOSYLASE"/>
    <property type="match status" value="1"/>
</dbReference>
<sequence length="417" mass="45108">MTKGSGGNEPRSAPLSRGRWRSLTGTALVVTCLLPLGPLWAQEFSASDLDRFAGYVGALRPLALQKGVSAAVFDSTLRAITPDASLRNRPRQQSEFLKPIKAYVTSAAAPARVTRGIALGKQYGPQLTVIEQRLRVPREIILAIWGMETDFGRDFGSKEVLRALLTQGFLAPDQPRWGDEVVAALLMIERGLVKRERLIGSWAGAMGHPQFLPSAYLAHAVSFAGKGTPPDIWGSVPDSLTSIANFLKNSGWKPGEPWGSEVKLPAGFDHRAFRQPISAWRSAGLTQADGSSLKGIGEAVLYRPVGAIGPALLLQPNFFVLKAYNFSDAYALSVSLLAEKIAGRPGVVGRWPDEPNPLKPDEIKALQQRLATLGHYKGEADGRIGPILREAVHAFQVKAGITPADGYPARAVWERVR</sequence>
<dbReference type="RefSeq" id="WP_376800771.1">
    <property type="nucleotide sequence ID" value="NZ_DBNB01000029.1"/>
</dbReference>
<dbReference type="Proteomes" id="UP000192872">
    <property type="component" value="Unassembled WGS sequence"/>
</dbReference>
<dbReference type="InterPro" id="IPR031304">
    <property type="entry name" value="SLT_2"/>
</dbReference>
<evidence type="ECO:0000313" key="3">
    <source>
        <dbReference type="EMBL" id="OQW49967.1"/>
    </source>
</evidence>
<dbReference type="Gene3D" id="1.10.530.10">
    <property type="match status" value="1"/>
</dbReference>
<protein>
    <recommendedName>
        <fullName evidence="5">Lytic murein transglycosylase</fullName>
    </recommendedName>
</protein>
<dbReference type="SUPFAM" id="SSF47090">
    <property type="entry name" value="PGBD-like"/>
    <property type="match status" value="1"/>
</dbReference>
<feature type="domain" description="Transglycosylase SLT" evidence="2">
    <location>
        <begin position="53"/>
        <end position="339"/>
    </location>
</feature>